<evidence type="ECO:0000259" key="8">
    <source>
        <dbReference type="PROSITE" id="PS51194"/>
    </source>
</evidence>
<dbReference type="GO" id="GO:0016787">
    <property type="term" value="F:hydrolase activity"/>
    <property type="evidence" value="ECO:0007669"/>
    <property type="project" value="UniProtKB-KW"/>
</dbReference>
<dbReference type="Pfam" id="PF00271">
    <property type="entry name" value="Helicase_C"/>
    <property type="match status" value="1"/>
</dbReference>
<dbReference type="InterPro" id="IPR014001">
    <property type="entry name" value="Helicase_ATP-bd"/>
</dbReference>
<evidence type="ECO:0000313" key="9">
    <source>
        <dbReference type="EMBL" id="VWP01095.1"/>
    </source>
</evidence>
<keyword evidence="3" id="KW-0067">ATP-binding</keyword>
<reference evidence="9" key="1">
    <citation type="submission" date="2019-10" db="EMBL/GenBank/DDBJ databases">
        <authorList>
            <person name="Nor Muhammad N."/>
        </authorList>
    </citation>
    <scope>NUCLEOTIDE SEQUENCE</scope>
</reference>
<evidence type="ECO:0000256" key="1">
    <source>
        <dbReference type="ARBA" id="ARBA00005446"/>
    </source>
</evidence>
<sequence>MPVEPPSTPPQCAATLSGSSAFPPETPRRRKEPAENGLQGTRPLTDDLAPPALGERLKTALKLTFDPDPWQLELISRLLRGFDGILCAGTGYGKSLIFEGLAALGGKGRGVLVVCPLKALERDQVKQASDKGLVVVMINEDNSHDKKVWEIARKTAQIIYLSPEMALSDRFTKMWRDAKFRDRLLAAIVDEAHCVEEWGVASFRGEYRDLAVLRHYTGQEKAFLACSATWSTSTFEFIFDCLAFGFRPFWGLDVGCDRPNLFYDIQVLRNTKNPVLDVLNILPTTLDSSTALTDVPKSLLYFDSQMGCRQAVDTLRKCLPAHLRRSVYAFSSDLSERSKKDTWERFASGEYRILCATDTAGMGCNVPDVRYIILFKCPSSLSVLAQRWGRAGRDRTTQAICLLLVPLWAFRPSPSTIPQENLTVSVLKGGKKKLLEPKSWTDRRAKLPPSLEEFINVKVAKEAGLRCLHKALCATFRPHTRLSTYTSLDDSAQRSETGTRSSRLLGLELRTSLDTTRTWPGTPRDALLLPLQPLTSGPSAARF</sequence>
<feature type="domain" description="Helicase C-terminal" evidence="8">
    <location>
        <begin position="287"/>
        <end position="455"/>
    </location>
</feature>
<feature type="region of interest" description="Disordered" evidence="6">
    <location>
        <begin position="1"/>
        <end position="51"/>
    </location>
</feature>
<organism evidence="9">
    <name type="scientific">Ganoderma boninense</name>
    <dbReference type="NCBI Taxonomy" id="34458"/>
    <lineage>
        <taxon>Eukaryota</taxon>
        <taxon>Fungi</taxon>
        <taxon>Dikarya</taxon>
        <taxon>Basidiomycota</taxon>
        <taxon>Agaricomycotina</taxon>
        <taxon>Agaricomycetes</taxon>
        <taxon>Polyporales</taxon>
        <taxon>Polyporaceae</taxon>
        <taxon>Ganoderma</taxon>
    </lineage>
</organism>
<evidence type="ECO:0000256" key="6">
    <source>
        <dbReference type="SAM" id="MobiDB-lite"/>
    </source>
</evidence>
<dbReference type="Gene3D" id="3.40.50.300">
    <property type="entry name" value="P-loop containing nucleotide triphosphate hydrolases"/>
    <property type="match status" value="2"/>
</dbReference>
<dbReference type="InterPro" id="IPR011545">
    <property type="entry name" value="DEAD/DEAH_box_helicase_dom"/>
</dbReference>
<dbReference type="GO" id="GO:0000724">
    <property type="term" value="P:double-strand break repair via homologous recombination"/>
    <property type="evidence" value="ECO:0007669"/>
    <property type="project" value="TreeGrafter"/>
</dbReference>
<dbReference type="EMBL" id="LR729101">
    <property type="protein sequence ID" value="VWP01095.1"/>
    <property type="molecule type" value="Genomic_DNA"/>
</dbReference>
<name>A0A5K1K613_9APHY</name>
<dbReference type="InterPro" id="IPR001650">
    <property type="entry name" value="Helicase_C-like"/>
</dbReference>
<dbReference type="GO" id="GO:0005737">
    <property type="term" value="C:cytoplasm"/>
    <property type="evidence" value="ECO:0007669"/>
    <property type="project" value="TreeGrafter"/>
</dbReference>
<dbReference type="PROSITE" id="PS51194">
    <property type="entry name" value="HELICASE_CTER"/>
    <property type="match status" value="1"/>
</dbReference>
<keyword evidence="9" id="KW-0378">Hydrolase</keyword>
<dbReference type="PANTHER" id="PTHR13710">
    <property type="entry name" value="DNA HELICASE RECQ FAMILY MEMBER"/>
    <property type="match status" value="1"/>
</dbReference>
<dbReference type="PROSITE" id="PS51192">
    <property type="entry name" value="HELICASE_ATP_BIND_1"/>
    <property type="match status" value="1"/>
</dbReference>
<dbReference type="PANTHER" id="PTHR13710:SF120">
    <property type="entry name" value="BIFUNCTIONAL 3'-5' EXONUCLEASE_ATP-DEPENDENT HELICASE WRN"/>
    <property type="match status" value="1"/>
</dbReference>
<comment type="similarity">
    <text evidence="1">Belongs to the helicase family. RecQ subfamily.</text>
</comment>
<dbReference type="InterPro" id="IPR027417">
    <property type="entry name" value="P-loop_NTPase"/>
</dbReference>
<dbReference type="GO" id="GO:0043138">
    <property type="term" value="F:3'-5' DNA helicase activity"/>
    <property type="evidence" value="ECO:0007669"/>
    <property type="project" value="UniProtKB-EC"/>
</dbReference>
<comment type="catalytic activity">
    <reaction evidence="4">
        <text>Couples ATP hydrolysis with the unwinding of duplex DNA by translocating in the 3'-5' direction.</text>
        <dbReference type="EC" id="5.6.2.4"/>
    </reaction>
</comment>
<dbReference type="GO" id="GO:0005694">
    <property type="term" value="C:chromosome"/>
    <property type="evidence" value="ECO:0007669"/>
    <property type="project" value="TreeGrafter"/>
</dbReference>
<dbReference type="GO" id="GO:0003676">
    <property type="term" value="F:nucleic acid binding"/>
    <property type="evidence" value="ECO:0007669"/>
    <property type="project" value="InterPro"/>
</dbReference>
<evidence type="ECO:0000259" key="7">
    <source>
        <dbReference type="PROSITE" id="PS51192"/>
    </source>
</evidence>
<dbReference type="Pfam" id="PF00270">
    <property type="entry name" value="DEAD"/>
    <property type="match status" value="1"/>
</dbReference>
<proteinExistence type="inferred from homology"/>
<dbReference type="AlphaFoldDB" id="A0A5K1K613"/>
<keyword evidence="2" id="KW-0547">Nucleotide-binding</keyword>
<evidence type="ECO:0000256" key="3">
    <source>
        <dbReference type="ARBA" id="ARBA00022840"/>
    </source>
</evidence>
<dbReference type="GO" id="GO:0009378">
    <property type="term" value="F:four-way junction helicase activity"/>
    <property type="evidence" value="ECO:0007669"/>
    <property type="project" value="TreeGrafter"/>
</dbReference>
<dbReference type="SMART" id="SM00490">
    <property type="entry name" value="HELICc"/>
    <property type="match status" value="1"/>
</dbReference>
<protein>
    <recommendedName>
        <fullName evidence="5">DNA 3'-5' helicase</fullName>
        <ecNumber evidence="5">5.6.2.4</ecNumber>
    </recommendedName>
</protein>
<dbReference type="GO" id="GO:0005634">
    <property type="term" value="C:nucleus"/>
    <property type="evidence" value="ECO:0007669"/>
    <property type="project" value="TreeGrafter"/>
</dbReference>
<evidence type="ECO:0000256" key="4">
    <source>
        <dbReference type="ARBA" id="ARBA00034617"/>
    </source>
</evidence>
<dbReference type="SMART" id="SM00487">
    <property type="entry name" value="DEXDc"/>
    <property type="match status" value="1"/>
</dbReference>
<evidence type="ECO:0000256" key="5">
    <source>
        <dbReference type="ARBA" id="ARBA00034808"/>
    </source>
</evidence>
<dbReference type="GO" id="GO:0005524">
    <property type="term" value="F:ATP binding"/>
    <property type="evidence" value="ECO:0007669"/>
    <property type="project" value="UniProtKB-KW"/>
</dbReference>
<feature type="domain" description="Helicase ATP-binding" evidence="7">
    <location>
        <begin position="75"/>
        <end position="248"/>
    </location>
</feature>
<dbReference type="EC" id="5.6.2.4" evidence="5"/>
<dbReference type="SUPFAM" id="SSF52540">
    <property type="entry name" value="P-loop containing nucleoside triphosphate hydrolases"/>
    <property type="match status" value="1"/>
</dbReference>
<gene>
    <name evidence="9" type="primary">G4NGA7</name>
</gene>
<accession>A0A5K1K613</accession>
<evidence type="ECO:0000256" key="2">
    <source>
        <dbReference type="ARBA" id="ARBA00022741"/>
    </source>
</evidence>